<sequence length="144" mass="15506">MRFGEGFVEEIKENGLAKVRVSRDSLYVACSVCAAADHVKLLAYNSIGAAEGDHVRYEVDDSHLISGAFVCFILPVVMLLVVALLGYLLVGHSAGAIVGGIAGLIVSALAVRKYDRSLSRIIDTKANILSVIVDEEEEKEENRT</sequence>
<feature type="transmembrane region" description="Helical" evidence="1">
    <location>
        <begin position="94"/>
        <end position="111"/>
    </location>
</feature>
<organism evidence="2 3">
    <name type="scientific">Megasphaera elsdenii DSM 20460</name>
    <dbReference type="NCBI Taxonomy" id="1064535"/>
    <lineage>
        <taxon>Bacteria</taxon>
        <taxon>Bacillati</taxon>
        <taxon>Bacillota</taxon>
        <taxon>Negativicutes</taxon>
        <taxon>Veillonellales</taxon>
        <taxon>Veillonellaceae</taxon>
        <taxon>Megasphaera</taxon>
    </lineage>
</organism>
<accession>G0VPT5</accession>
<evidence type="ECO:0008006" key="4">
    <source>
        <dbReference type="Google" id="ProtNLM"/>
    </source>
</evidence>
<dbReference type="GeneID" id="97492201"/>
<gene>
    <name evidence="2" type="ORF">MELS_1242</name>
</gene>
<keyword evidence="3" id="KW-1185">Reference proteome</keyword>
<dbReference type="eggNOG" id="COG3086">
    <property type="taxonomic scope" value="Bacteria"/>
</dbReference>
<proteinExistence type="predicted"/>
<evidence type="ECO:0000313" key="3">
    <source>
        <dbReference type="Proteomes" id="UP000010111"/>
    </source>
</evidence>
<dbReference type="HOGENOM" id="CLU_124911_2_3_9"/>
<dbReference type="Proteomes" id="UP000010111">
    <property type="component" value="Chromosome"/>
</dbReference>
<dbReference type="Pfam" id="PF04246">
    <property type="entry name" value="RseC_MucC"/>
    <property type="match status" value="1"/>
</dbReference>
<evidence type="ECO:0000313" key="2">
    <source>
        <dbReference type="EMBL" id="CCC73463.1"/>
    </source>
</evidence>
<feature type="transmembrane region" description="Helical" evidence="1">
    <location>
        <begin position="64"/>
        <end position="88"/>
    </location>
</feature>
<dbReference type="RefSeq" id="WP_014016194.1">
    <property type="nucleotide sequence ID" value="NC_015873.1"/>
</dbReference>
<dbReference type="KEGG" id="med:MELS_1242"/>
<dbReference type="STRING" id="1064535.MELS_1242"/>
<reference evidence="2 3" key="1">
    <citation type="journal article" date="2011" name="J. Bacteriol.">
        <title>Genome Sequence of the Ruminal Bacterium Megasphaera elsdenii.</title>
        <authorList>
            <person name="Marx H."/>
            <person name="Graf A.B."/>
            <person name="Tatto N."/>
            <person name="Thallinger G.G."/>
            <person name="Mattanovich D."/>
            <person name="Sauer M."/>
        </authorList>
    </citation>
    <scope>NUCLEOTIDE SEQUENCE [LARGE SCALE GENOMIC DNA]</scope>
    <source>
        <strain evidence="2 3">DSM 20460</strain>
    </source>
</reference>
<protein>
    <recommendedName>
        <fullName evidence="4">Positive regulator of sigma(E)</fullName>
    </recommendedName>
</protein>
<name>G0VPT5_MEGEL</name>
<dbReference type="AlphaFoldDB" id="G0VPT5"/>
<keyword evidence="1" id="KW-0812">Transmembrane</keyword>
<evidence type="ECO:0000256" key="1">
    <source>
        <dbReference type="SAM" id="Phobius"/>
    </source>
</evidence>
<keyword evidence="1" id="KW-0472">Membrane</keyword>
<keyword evidence="1" id="KW-1133">Transmembrane helix</keyword>
<dbReference type="EMBL" id="HE576794">
    <property type="protein sequence ID" value="CCC73463.1"/>
    <property type="molecule type" value="Genomic_DNA"/>
</dbReference>